<feature type="domain" description="EGF-like" evidence="2">
    <location>
        <begin position="130"/>
        <end position="170"/>
    </location>
</feature>
<dbReference type="Pfam" id="PF00008">
    <property type="entry name" value="EGF"/>
    <property type="match status" value="1"/>
</dbReference>
<dbReference type="SMART" id="SM00181">
    <property type="entry name" value="EGF"/>
    <property type="match status" value="1"/>
</dbReference>
<evidence type="ECO:0000256" key="1">
    <source>
        <dbReference type="PROSITE-ProRule" id="PRU00076"/>
    </source>
</evidence>
<name>A0A0A9ZEG0_LYGHE</name>
<dbReference type="EMBL" id="GBHO01001856">
    <property type="protein sequence ID" value="JAG41748.1"/>
    <property type="molecule type" value="Transcribed_RNA"/>
</dbReference>
<gene>
    <name evidence="3" type="primary">Ptgs2</name>
    <name evidence="3" type="ORF">CM83_12528</name>
</gene>
<proteinExistence type="predicted"/>
<keyword evidence="1" id="KW-0245">EGF-like domain</keyword>
<dbReference type="AlphaFoldDB" id="A0A0A9ZEG0"/>
<comment type="caution">
    <text evidence="1">Lacks conserved residue(s) required for the propagation of feature annotation.</text>
</comment>
<dbReference type="SUPFAM" id="SSF57196">
    <property type="entry name" value="EGF/Laminin"/>
    <property type="match status" value="1"/>
</dbReference>
<feature type="non-terminal residue" evidence="3">
    <location>
        <position position="1"/>
    </location>
</feature>
<evidence type="ECO:0000259" key="2">
    <source>
        <dbReference type="PROSITE" id="PS50026"/>
    </source>
</evidence>
<dbReference type="Gene3D" id="2.10.25.10">
    <property type="entry name" value="Laminin"/>
    <property type="match status" value="1"/>
</dbReference>
<dbReference type="InterPro" id="IPR000742">
    <property type="entry name" value="EGF"/>
</dbReference>
<protein>
    <submittedName>
        <fullName evidence="3">Prostaglandin G/H synthase 2</fullName>
    </submittedName>
</protein>
<accession>A0A0A9ZEG0</accession>
<reference evidence="3" key="2">
    <citation type="submission" date="2014-07" db="EMBL/GenBank/DDBJ databases">
        <authorList>
            <person name="Hull J."/>
        </authorList>
    </citation>
    <scope>NUCLEOTIDE SEQUENCE</scope>
</reference>
<organism evidence="3">
    <name type="scientific">Lygus hesperus</name>
    <name type="common">Western plant bug</name>
    <dbReference type="NCBI Taxonomy" id="30085"/>
    <lineage>
        <taxon>Eukaryota</taxon>
        <taxon>Metazoa</taxon>
        <taxon>Ecdysozoa</taxon>
        <taxon>Arthropoda</taxon>
        <taxon>Hexapoda</taxon>
        <taxon>Insecta</taxon>
        <taxon>Pterygota</taxon>
        <taxon>Neoptera</taxon>
        <taxon>Paraneoptera</taxon>
        <taxon>Hemiptera</taxon>
        <taxon>Heteroptera</taxon>
        <taxon>Panheteroptera</taxon>
        <taxon>Cimicomorpha</taxon>
        <taxon>Miridae</taxon>
        <taxon>Mirini</taxon>
        <taxon>Lygus</taxon>
    </lineage>
</organism>
<sequence length="191" mass="20884">LLPLFLAFHRRTCVSSSAISCAAGRGSSESFSDLNNPTLQTHHPSHDCIPRVPVQSQHTISDMLHSKSPIYFTALLFLSLLYFACDGCEQDELVRGCRISQGRCLCGVGCDTEYRYSSRDECRDALKGRSQDACSMNPCHNDGACIQTASSYANFKCKCEGTGFYGAKCQYPCPSSGSAAAKNFPYECIEI</sequence>
<dbReference type="PROSITE" id="PS50026">
    <property type="entry name" value="EGF_3"/>
    <property type="match status" value="1"/>
</dbReference>
<reference evidence="3" key="1">
    <citation type="journal article" date="2014" name="PLoS ONE">
        <title>Transcriptome-Based Identification of ABC Transporters in the Western Tarnished Plant Bug Lygus hesperus.</title>
        <authorList>
            <person name="Hull J.J."/>
            <person name="Chaney K."/>
            <person name="Geib S.M."/>
            <person name="Fabrick J.A."/>
            <person name="Brent C.S."/>
            <person name="Walsh D."/>
            <person name="Lavine L.C."/>
        </authorList>
    </citation>
    <scope>NUCLEOTIDE SEQUENCE</scope>
</reference>
<evidence type="ECO:0000313" key="3">
    <source>
        <dbReference type="EMBL" id="JAG41748.1"/>
    </source>
</evidence>